<sequence>MREVKIAVKSASVAIEIEDLKVNYGAQRVLHGVDLDVVPGEFIAILGSSGCGKTTLLRTIAGFQKASGGAIRLFGKDVVDTPPEKRGIAMMFQSYALWPHMTVLGNVGYGLRLRGMSKADVRARVETVLRMLNLTGLEDRKVTNLSGGQRQRVALGRALAIEPDLLLLDEPLSNLDAKVRIQVRAEIKSLQSRLGFTAIQVTHDREEAMTMADRIVVMDQGRIAQVGSPKEVYDNPVSPFVASFMGADNTIDLDVRQGASGLEVRASGQDAPTLWSGRAPMGSVTAYFRDDVATIQDLGAKSEDAIVLPGTITQRTYPGGHYRYLVATGDRHFTVTDDRYLDLGNPVGLRLPLESLHLFPSAQ</sequence>
<dbReference type="SUPFAM" id="SSF50331">
    <property type="entry name" value="MOP-like"/>
    <property type="match status" value="1"/>
</dbReference>
<dbReference type="SUPFAM" id="SSF52540">
    <property type="entry name" value="P-loop containing nucleoside triphosphate hydrolases"/>
    <property type="match status" value="1"/>
</dbReference>
<feature type="domain" description="ABC transporter" evidence="6">
    <location>
        <begin position="15"/>
        <end position="245"/>
    </location>
</feature>
<dbReference type="PROSITE" id="PS00211">
    <property type="entry name" value="ABC_TRANSPORTER_1"/>
    <property type="match status" value="1"/>
</dbReference>
<dbReference type="InterPro" id="IPR027417">
    <property type="entry name" value="P-loop_NTPase"/>
</dbReference>
<protein>
    <submittedName>
        <fullName evidence="7">ABC transporter ATP-binding protein</fullName>
    </submittedName>
</protein>
<evidence type="ECO:0000256" key="3">
    <source>
        <dbReference type="ARBA" id="ARBA00022448"/>
    </source>
</evidence>
<dbReference type="FunFam" id="3.40.50.300:FF:000042">
    <property type="entry name" value="Maltose/maltodextrin ABC transporter, ATP-binding protein"/>
    <property type="match status" value="1"/>
</dbReference>
<keyword evidence="5 7" id="KW-0067">ATP-binding</keyword>
<evidence type="ECO:0000259" key="6">
    <source>
        <dbReference type="PROSITE" id="PS50893"/>
    </source>
</evidence>
<dbReference type="AlphaFoldDB" id="A0A931FP19"/>
<evidence type="ECO:0000313" key="8">
    <source>
        <dbReference type="Proteomes" id="UP000599312"/>
    </source>
</evidence>
<name>A0A931FP19_9HYPH</name>
<dbReference type="InterPro" id="IPR008995">
    <property type="entry name" value="Mo/tungstate-bd_C_term_dom"/>
</dbReference>
<dbReference type="PROSITE" id="PS50893">
    <property type="entry name" value="ABC_TRANSPORTER_2"/>
    <property type="match status" value="1"/>
</dbReference>
<dbReference type="InterPro" id="IPR003439">
    <property type="entry name" value="ABC_transporter-like_ATP-bd"/>
</dbReference>
<dbReference type="InterPro" id="IPR003593">
    <property type="entry name" value="AAA+_ATPase"/>
</dbReference>
<gene>
    <name evidence="7" type="ORF">I2H38_12920</name>
</gene>
<evidence type="ECO:0000256" key="1">
    <source>
        <dbReference type="ARBA" id="ARBA00004417"/>
    </source>
</evidence>
<dbReference type="InterPro" id="IPR013611">
    <property type="entry name" value="Transp-assoc_OB_typ2"/>
</dbReference>
<dbReference type="EMBL" id="JADQDO010000006">
    <property type="protein sequence ID" value="MBF9234275.1"/>
    <property type="molecule type" value="Genomic_DNA"/>
</dbReference>
<comment type="similarity">
    <text evidence="2">Belongs to the ABC transporter superfamily.</text>
</comment>
<reference evidence="7" key="1">
    <citation type="submission" date="2020-11" db="EMBL/GenBank/DDBJ databases">
        <authorList>
            <person name="Kim M.K."/>
        </authorList>
    </citation>
    <scope>NUCLEOTIDE SEQUENCE</scope>
    <source>
        <strain evidence="7">BT350</strain>
    </source>
</reference>
<comment type="subcellular location">
    <subcellularLocation>
        <location evidence="1">Cell inner membrane</location>
        <topology evidence="1">Peripheral membrane protein</topology>
    </subcellularLocation>
</comment>
<evidence type="ECO:0000256" key="2">
    <source>
        <dbReference type="ARBA" id="ARBA00005417"/>
    </source>
</evidence>
<keyword evidence="3" id="KW-0813">Transport</keyword>
<organism evidence="7 8">
    <name type="scientific">Microvirga alba</name>
    <dbReference type="NCBI Taxonomy" id="2791025"/>
    <lineage>
        <taxon>Bacteria</taxon>
        <taxon>Pseudomonadati</taxon>
        <taxon>Pseudomonadota</taxon>
        <taxon>Alphaproteobacteria</taxon>
        <taxon>Hyphomicrobiales</taxon>
        <taxon>Methylobacteriaceae</taxon>
        <taxon>Microvirga</taxon>
    </lineage>
</organism>
<dbReference type="PANTHER" id="PTHR42781:SF4">
    <property type="entry name" value="SPERMIDINE_PUTRESCINE IMPORT ATP-BINDING PROTEIN POTA"/>
    <property type="match status" value="1"/>
</dbReference>
<dbReference type="Gene3D" id="3.40.50.300">
    <property type="entry name" value="P-loop containing nucleotide triphosphate hydrolases"/>
    <property type="match status" value="1"/>
</dbReference>
<evidence type="ECO:0000313" key="7">
    <source>
        <dbReference type="EMBL" id="MBF9234275.1"/>
    </source>
</evidence>
<evidence type="ECO:0000256" key="4">
    <source>
        <dbReference type="ARBA" id="ARBA00022741"/>
    </source>
</evidence>
<dbReference type="PANTHER" id="PTHR42781">
    <property type="entry name" value="SPERMIDINE/PUTRESCINE IMPORT ATP-BINDING PROTEIN POTA"/>
    <property type="match status" value="1"/>
</dbReference>
<dbReference type="Proteomes" id="UP000599312">
    <property type="component" value="Unassembled WGS sequence"/>
</dbReference>
<comment type="caution">
    <text evidence="7">The sequence shown here is derived from an EMBL/GenBank/DDBJ whole genome shotgun (WGS) entry which is preliminary data.</text>
</comment>
<evidence type="ECO:0000256" key="5">
    <source>
        <dbReference type="ARBA" id="ARBA00022840"/>
    </source>
</evidence>
<dbReference type="SMART" id="SM00382">
    <property type="entry name" value="AAA"/>
    <property type="match status" value="1"/>
</dbReference>
<dbReference type="Pfam" id="PF08402">
    <property type="entry name" value="TOBE_2"/>
    <property type="match status" value="1"/>
</dbReference>
<dbReference type="InterPro" id="IPR050093">
    <property type="entry name" value="ABC_SmlMolc_Importer"/>
</dbReference>
<dbReference type="GO" id="GO:0043190">
    <property type="term" value="C:ATP-binding cassette (ABC) transporter complex"/>
    <property type="evidence" value="ECO:0007669"/>
    <property type="project" value="InterPro"/>
</dbReference>
<dbReference type="GO" id="GO:0140359">
    <property type="term" value="F:ABC-type transporter activity"/>
    <property type="evidence" value="ECO:0007669"/>
    <property type="project" value="UniProtKB-ARBA"/>
</dbReference>
<keyword evidence="4" id="KW-0547">Nucleotide-binding</keyword>
<dbReference type="GO" id="GO:0016887">
    <property type="term" value="F:ATP hydrolysis activity"/>
    <property type="evidence" value="ECO:0007669"/>
    <property type="project" value="InterPro"/>
</dbReference>
<keyword evidence="8" id="KW-1185">Reference proteome</keyword>
<dbReference type="Pfam" id="PF00005">
    <property type="entry name" value="ABC_tran"/>
    <property type="match status" value="1"/>
</dbReference>
<dbReference type="InterPro" id="IPR017871">
    <property type="entry name" value="ABC_transporter-like_CS"/>
</dbReference>
<proteinExistence type="inferred from homology"/>
<accession>A0A931FP19</accession>
<dbReference type="GO" id="GO:0005524">
    <property type="term" value="F:ATP binding"/>
    <property type="evidence" value="ECO:0007669"/>
    <property type="project" value="UniProtKB-KW"/>
</dbReference>